<dbReference type="InterPro" id="IPR036457">
    <property type="entry name" value="PPM-type-like_dom_sf"/>
</dbReference>
<feature type="domain" description="PPM-type phosphatase" evidence="1">
    <location>
        <begin position="20"/>
        <end position="255"/>
    </location>
</feature>
<evidence type="ECO:0000259" key="1">
    <source>
        <dbReference type="Pfam" id="PF13672"/>
    </source>
</evidence>
<organism evidence="2 3">
    <name type="scientific">Pseudoalteromonas rubra</name>
    <dbReference type="NCBI Taxonomy" id="43658"/>
    <lineage>
        <taxon>Bacteria</taxon>
        <taxon>Pseudomonadati</taxon>
        <taxon>Pseudomonadota</taxon>
        <taxon>Gammaproteobacteria</taxon>
        <taxon>Alteromonadales</taxon>
        <taxon>Pseudoalteromonadaceae</taxon>
        <taxon>Pseudoalteromonas</taxon>
    </lineage>
</organism>
<evidence type="ECO:0000313" key="3">
    <source>
        <dbReference type="Proteomes" id="UP000069015"/>
    </source>
</evidence>
<proteinExistence type="predicted"/>
<reference evidence="2 3" key="1">
    <citation type="submission" date="2015-12" db="EMBL/GenBank/DDBJ databases">
        <title>Complete genome sequence of Pseudoalteromonas rubra SCSIO 6842, harboring a conjugative plasmid.</title>
        <authorList>
            <person name="Li B."/>
            <person name="Wang X."/>
        </authorList>
    </citation>
    <scope>NUCLEOTIDE SEQUENCE [LARGE SCALE GENOMIC DNA]</scope>
    <source>
        <strain evidence="2 3">SCSIO 6842</strain>
    </source>
</reference>
<dbReference type="KEGG" id="prr:AT705_05155"/>
<accession>A0A0U3HHD1</accession>
<dbReference type="SUPFAM" id="SSF81606">
    <property type="entry name" value="PP2C-like"/>
    <property type="match status" value="1"/>
</dbReference>
<dbReference type="Pfam" id="PF13672">
    <property type="entry name" value="PP2C_2"/>
    <property type="match status" value="1"/>
</dbReference>
<dbReference type="AlphaFoldDB" id="A0A0U3HHD1"/>
<dbReference type="EMBL" id="CP013611">
    <property type="protein sequence ID" value="ALU42389.1"/>
    <property type="molecule type" value="Genomic_DNA"/>
</dbReference>
<dbReference type="Proteomes" id="UP000069015">
    <property type="component" value="Chromosome 1"/>
</dbReference>
<protein>
    <recommendedName>
        <fullName evidence="1">PPM-type phosphatase domain-containing protein</fullName>
    </recommendedName>
</protein>
<dbReference type="RefSeq" id="WP_058795772.1">
    <property type="nucleotide sequence ID" value="NZ_CP013611.1"/>
</dbReference>
<dbReference type="InterPro" id="IPR001932">
    <property type="entry name" value="PPM-type_phosphatase-like_dom"/>
</dbReference>
<evidence type="ECO:0000313" key="2">
    <source>
        <dbReference type="EMBL" id="ALU42389.1"/>
    </source>
</evidence>
<name>A0A0U3HHD1_9GAMM</name>
<dbReference type="Gene3D" id="3.60.40.10">
    <property type="entry name" value="PPM-type phosphatase domain"/>
    <property type="match status" value="1"/>
</dbReference>
<sequence>MSTPTVVDQRYGILICGNVIGANHVSKNTPCQDACLTSVQYIKGQPYVLFTVADGHGSARYVRSDIGAHFAVQSACSVVSDWLVSVEQISRDNPGNWLSHLRHDFGPRFAHKLRQTWLDRVTEHLKEHPFKEDELALNSTPINAYGTTIALAVVFNGQVFVGAIGDSGVFAVLNNGEFFVLNDTEDNNLGLTTNSLSQSDAPQQWKFKIIALDEVKMMCAVTDGFSDSLADIQLTLNSITDRVIGKGTEWLSENLPGFLTHLTQEGVGDDVASIFYLPNQQAGD</sequence>
<gene>
    <name evidence="2" type="ORF">AT705_05155</name>
</gene>